<evidence type="ECO:0000313" key="4">
    <source>
        <dbReference type="EMBL" id="TEB30772.1"/>
    </source>
</evidence>
<sequence length="792" mass="90348">MDDKYRMNSATTYVERDDDSEILKGEKKGEEWRSSPVDEKMGLRFTFGHSSQGDDPYQRPTSRTSKGVRSTSRLGFQELPHEKPWRCGDPYRHAAPREPNSWQKCRKMADKYDDDMCSAWREEVDKLLIFSGLFSATITAFTVESYKWLKQEPEDTTLQLLVYLTTQLTNTTIPPELNIEPFNVSFTEARINALWFASLALSVTTVLIGILCMQWLREYQRDPTLTHKDAIALRQMRFEGLVYWRVPEILSFLPLLLQISLVLFFLGLLDLLWTHNQPVAVVLTVLLGIVLLFVLATTALPTLQQVLTRDDHMRVPQCPYKSPQSWIFYSVFNAIFVGITTLLGLPWKRTPDSSRFFRLLKASSDTSWVAFDMRWRRLRDASTVIRGVPREVKDGTDVHDSLHWLNSTFTVQNIQAVHPLHSSLTSPQIAISSAEQAISNMYLPLGQMDAATFRVMLDDRYSPTETQKRDVVSAFYLHLHYRGQDDGKSDMIELRNPYVETVVRILNSQDVPQPFYDWLTDILIEMSGRVVSVNVGTTLRKSRLTLPRGSNDRRATVAAKREQLLAEDEELVVQVLMCVRGLITKNALRVLDIVMAWNLIYYLLYGFGDHPIVAPPASATTNRQRQYLPLVLSIVDALDGWLEQGKERDRWERVKLCAEGVLKVFPPEVLASFIATSVSAKESMISEIGYAAPSLPFGATQAVPVNGVNIPESLHEQAQKVDPRDIHAVNESADEGDIHRIVKLVRTLDEKMERMGGAVVVLCREKWWHDFWNSGFSENDWVEILDVVGGYL</sequence>
<accession>A0A4Y7TB01</accession>
<feature type="transmembrane region" description="Helical" evidence="2">
    <location>
        <begin position="280"/>
        <end position="306"/>
    </location>
</feature>
<evidence type="ECO:0000313" key="5">
    <source>
        <dbReference type="Proteomes" id="UP000298030"/>
    </source>
</evidence>
<gene>
    <name evidence="4" type="ORF">FA13DRAFT_1791932</name>
</gene>
<feature type="region of interest" description="Disordered" evidence="1">
    <location>
        <begin position="1"/>
        <end position="73"/>
    </location>
</feature>
<dbReference type="Proteomes" id="UP000298030">
    <property type="component" value="Unassembled WGS sequence"/>
</dbReference>
<keyword evidence="2" id="KW-1133">Transmembrane helix</keyword>
<reference evidence="4 5" key="1">
    <citation type="journal article" date="2019" name="Nat. Ecol. Evol.">
        <title>Megaphylogeny resolves global patterns of mushroom evolution.</title>
        <authorList>
            <person name="Varga T."/>
            <person name="Krizsan K."/>
            <person name="Foldi C."/>
            <person name="Dima B."/>
            <person name="Sanchez-Garcia M."/>
            <person name="Sanchez-Ramirez S."/>
            <person name="Szollosi G.J."/>
            <person name="Szarkandi J.G."/>
            <person name="Papp V."/>
            <person name="Albert L."/>
            <person name="Andreopoulos W."/>
            <person name="Angelini C."/>
            <person name="Antonin V."/>
            <person name="Barry K.W."/>
            <person name="Bougher N.L."/>
            <person name="Buchanan P."/>
            <person name="Buyck B."/>
            <person name="Bense V."/>
            <person name="Catcheside P."/>
            <person name="Chovatia M."/>
            <person name="Cooper J."/>
            <person name="Damon W."/>
            <person name="Desjardin D."/>
            <person name="Finy P."/>
            <person name="Geml J."/>
            <person name="Haridas S."/>
            <person name="Hughes K."/>
            <person name="Justo A."/>
            <person name="Karasinski D."/>
            <person name="Kautmanova I."/>
            <person name="Kiss B."/>
            <person name="Kocsube S."/>
            <person name="Kotiranta H."/>
            <person name="LaButti K.M."/>
            <person name="Lechner B.E."/>
            <person name="Liimatainen K."/>
            <person name="Lipzen A."/>
            <person name="Lukacs Z."/>
            <person name="Mihaltcheva S."/>
            <person name="Morgado L.N."/>
            <person name="Niskanen T."/>
            <person name="Noordeloos M.E."/>
            <person name="Ohm R.A."/>
            <person name="Ortiz-Santana B."/>
            <person name="Ovrebo C."/>
            <person name="Racz N."/>
            <person name="Riley R."/>
            <person name="Savchenko A."/>
            <person name="Shiryaev A."/>
            <person name="Soop K."/>
            <person name="Spirin V."/>
            <person name="Szebenyi C."/>
            <person name="Tomsovsky M."/>
            <person name="Tulloss R.E."/>
            <person name="Uehling J."/>
            <person name="Grigoriev I.V."/>
            <person name="Vagvolgyi C."/>
            <person name="Papp T."/>
            <person name="Martin F.M."/>
            <person name="Miettinen O."/>
            <person name="Hibbett D.S."/>
            <person name="Nagy L.G."/>
        </authorList>
    </citation>
    <scope>NUCLEOTIDE SEQUENCE [LARGE SCALE GENOMIC DNA]</scope>
    <source>
        <strain evidence="4 5">FP101781</strain>
    </source>
</reference>
<organism evidence="4 5">
    <name type="scientific">Coprinellus micaceus</name>
    <name type="common">Glistening ink-cap mushroom</name>
    <name type="synonym">Coprinus micaceus</name>
    <dbReference type="NCBI Taxonomy" id="71717"/>
    <lineage>
        <taxon>Eukaryota</taxon>
        <taxon>Fungi</taxon>
        <taxon>Dikarya</taxon>
        <taxon>Basidiomycota</taxon>
        <taxon>Agaricomycotina</taxon>
        <taxon>Agaricomycetes</taxon>
        <taxon>Agaricomycetidae</taxon>
        <taxon>Agaricales</taxon>
        <taxon>Agaricineae</taxon>
        <taxon>Psathyrellaceae</taxon>
        <taxon>Coprinellus</taxon>
    </lineage>
</organism>
<dbReference type="EMBL" id="QPFP01000021">
    <property type="protein sequence ID" value="TEB30772.1"/>
    <property type="molecule type" value="Genomic_DNA"/>
</dbReference>
<feature type="compositionally biased region" description="Basic and acidic residues" evidence="1">
    <location>
        <begin position="21"/>
        <end position="42"/>
    </location>
</feature>
<evidence type="ECO:0000256" key="2">
    <source>
        <dbReference type="SAM" id="Phobius"/>
    </source>
</evidence>
<dbReference type="Pfam" id="PF20153">
    <property type="entry name" value="DUF6535"/>
    <property type="match status" value="1"/>
</dbReference>
<comment type="caution">
    <text evidence="4">The sequence shown here is derived from an EMBL/GenBank/DDBJ whole genome shotgun (WGS) entry which is preliminary data.</text>
</comment>
<protein>
    <recommendedName>
        <fullName evidence="3">DUF6535 domain-containing protein</fullName>
    </recommendedName>
</protein>
<dbReference type="OrthoDB" id="2756178at2759"/>
<dbReference type="AlphaFoldDB" id="A0A4Y7TB01"/>
<keyword evidence="5" id="KW-1185">Reference proteome</keyword>
<feature type="transmembrane region" description="Helical" evidence="2">
    <location>
        <begin position="326"/>
        <end position="345"/>
    </location>
</feature>
<evidence type="ECO:0000256" key="1">
    <source>
        <dbReference type="SAM" id="MobiDB-lite"/>
    </source>
</evidence>
<name>A0A4Y7TB01_COPMI</name>
<keyword evidence="2" id="KW-0812">Transmembrane</keyword>
<feature type="transmembrane region" description="Helical" evidence="2">
    <location>
        <begin position="590"/>
        <end position="608"/>
    </location>
</feature>
<feature type="compositionally biased region" description="Polar residues" evidence="1">
    <location>
        <begin position="48"/>
        <end position="73"/>
    </location>
</feature>
<keyword evidence="2" id="KW-0472">Membrane</keyword>
<feature type="transmembrane region" description="Helical" evidence="2">
    <location>
        <begin position="193"/>
        <end position="216"/>
    </location>
</feature>
<dbReference type="InterPro" id="IPR045338">
    <property type="entry name" value="DUF6535"/>
</dbReference>
<feature type="transmembrane region" description="Helical" evidence="2">
    <location>
        <begin position="249"/>
        <end position="273"/>
    </location>
</feature>
<proteinExistence type="predicted"/>
<evidence type="ECO:0000259" key="3">
    <source>
        <dbReference type="Pfam" id="PF20153"/>
    </source>
</evidence>
<feature type="domain" description="DUF6535" evidence="3">
    <location>
        <begin position="102"/>
        <end position="274"/>
    </location>
</feature>